<name>D3T4J5_THEIA</name>
<dbReference type="EMBL" id="CP001936">
    <property type="protein sequence ID" value="ADD03147.1"/>
    <property type="molecule type" value="Genomic_DNA"/>
</dbReference>
<reference evidence="5" key="1">
    <citation type="submission" date="2010-02" db="EMBL/GenBank/DDBJ databases">
        <title>Complete sequence of Thermoanaerobacter italicus Ab9.</title>
        <authorList>
            <consortium name="US DOE Joint Genome Institute"/>
            <person name="Lucas S."/>
            <person name="Copeland A."/>
            <person name="Lapidus A."/>
            <person name="Cheng J.-F."/>
            <person name="Bruce D."/>
            <person name="Goodwin L."/>
            <person name="Pitluck S."/>
            <person name="Chertkov O."/>
            <person name="Detter J.C."/>
            <person name="Han C."/>
            <person name="Tapia R."/>
            <person name="Land M."/>
            <person name="Hauser L."/>
            <person name="Kyrpides N."/>
            <person name="Mikhailova N."/>
            <person name="Hemme C.L."/>
            <person name="Woyke T."/>
        </authorList>
    </citation>
    <scope>NUCLEOTIDE SEQUENCE [LARGE SCALE GENOMIC DNA]</scope>
    <source>
        <strain evidence="5">Ab9</strain>
    </source>
</reference>
<dbReference type="Gene3D" id="3.40.718.10">
    <property type="entry name" value="Isopropylmalate Dehydrogenase"/>
    <property type="match status" value="1"/>
</dbReference>
<dbReference type="eggNOG" id="COG0280">
    <property type="taxonomic scope" value="Bacteria"/>
</dbReference>
<dbReference type="AlphaFoldDB" id="D3T4J5"/>
<proteinExistence type="inferred from homology"/>
<evidence type="ECO:0000313" key="6">
    <source>
        <dbReference type="Proteomes" id="UP000001552"/>
    </source>
</evidence>
<sequence length="301" mass="32508">MKKLSEIVERAKGRNKRFTVAGAEDSEVLLACEAAKKEGIGQPILVGSKEKIKTLAKEMNINIEDYEIIDEAEEVQKCKKAVIEVKEGRASFVMKGLVPTATLLKAVLNSEYGIRGEGLLSHVMVYEIPNYHKLLLLTDGGMNINPTLEEKVQILKNAIKVAKAIEIKNPKVACLSAVEVVNPKMPSTVEAAKLKEMNQRGKIEGIVDGPLAFDLAISKEAAIHKGVKSEVAGDADILLVPFIEVGNALGKSFTYFAKARSAGIVVGAKAPIVLVSRADSHEDKFNSIAFASISICLVRTN</sequence>
<keyword evidence="2 5" id="KW-0808">Transferase</keyword>
<organism evidence="5 6">
    <name type="scientific">Thermoanaerobacter italicus (strain DSM 9252 / Ab9)</name>
    <dbReference type="NCBI Taxonomy" id="580331"/>
    <lineage>
        <taxon>Bacteria</taxon>
        <taxon>Bacillati</taxon>
        <taxon>Bacillota</taxon>
        <taxon>Clostridia</taxon>
        <taxon>Thermoanaerobacterales</taxon>
        <taxon>Thermoanaerobacteraceae</taxon>
        <taxon>Thermoanaerobacter</taxon>
    </lineage>
</organism>
<dbReference type="PANTHER" id="PTHR43356">
    <property type="entry name" value="PHOSPHATE ACETYLTRANSFERASE"/>
    <property type="match status" value="1"/>
</dbReference>
<dbReference type="GO" id="GO:0050182">
    <property type="term" value="F:phosphate butyryltransferase activity"/>
    <property type="evidence" value="ECO:0007669"/>
    <property type="project" value="UniProtKB-EC"/>
</dbReference>
<dbReference type="Proteomes" id="UP000001552">
    <property type="component" value="Chromosome"/>
</dbReference>
<gene>
    <name evidence="5" type="ordered locus">Thit_1910</name>
</gene>
<evidence type="ECO:0000313" key="5">
    <source>
        <dbReference type="EMBL" id="ADD03147.1"/>
    </source>
</evidence>
<feature type="domain" description="Phosphate acetyl/butaryl transferase" evidence="4">
    <location>
        <begin position="78"/>
        <end position="291"/>
    </location>
</feature>
<evidence type="ECO:0000256" key="2">
    <source>
        <dbReference type="ARBA" id="ARBA00022679"/>
    </source>
</evidence>
<dbReference type="EC" id="2.3.1.19" evidence="5"/>
<dbReference type="InterPro" id="IPR050500">
    <property type="entry name" value="Phos_Acetyltrans/Butyryltrans"/>
</dbReference>
<accession>D3T4J5</accession>
<dbReference type="PANTHER" id="PTHR43356:SF2">
    <property type="entry name" value="PHOSPHATE ACETYLTRANSFERASE"/>
    <property type="match status" value="1"/>
</dbReference>
<evidence type="ECO:0000256" key="3">
    <source>
        <dbReference type="ARBA" id="ARBA00023315"/>
    </source>
</evidence>
<comment type="similarity">
    <text evidence="1">Belongs to the phosphate acetyltransferase and butyryltransferase family.</text>
</comment>
<dbReference type="OrthoDB" id="9774179at2"/>
<dbReference type="SUPFAM" id="SSF53659">
    <property type="entry name" value="Isocitrate/Isopropylmalate dehydrogenase-like"/>
    <property type="match status" value="1"/>
</dbReference>
<protein>
    <submittedName>
        <fullName evidence="5">Phosphate butyryltransferase</fullName>
        <ecNumber evidence="5">2.3.1.19</ecNumber>
    </submittedName>
</protein>
<evidence type="ECO:0000259" key="4">
    <source>
        <dbReference type="Pfam" id="PF01515"/>
    </source>
</evidence>
<dbReference type="Pfam" id="PF01515">
    <property type="entry name" value="PTA_PTB"/>
    <property type="match status" value="2"/>
</dbReference>
<dbReference type="HOGENOM" id="CLU_056531_0_0_9"/>
<dbReference type="InterPro" id="IPR002505">
    <property type="entry name" value="PTA_PTB"/>
</dbReference>
<keyword evidence="6" id="KW-1185">Reference proteome</keyword>
<keyword evidence="3 5" id="KW-0012">Acyltransferase</keyword>
<dbReference type="KEGG" id="tit:Thit_1910"/>
<dbReference type="RefSeq" id="WP_012995857.1">
    <property type="nucleotide sequence ID" value="NC_013921.1"/>
</dbReference>
<evidence type="ECO:0000256" key="1">
    <source>
        <dbReference type="ARBA" id="ARBA00005656"/>
    </source>
</evidence>
<feature type="domain" description="Phosphate acetyl/butaryl transferase" evidence="4">
    <location>
        <begin position="5"/>
        <end position="74"/>
    </location>
</feature>
<dbReference type="PIRSF" id="PIRSF000428">
    <property type="entry name" value="P_Ac_trans"/>
    <property type="match status" value="1"/>
</dbReference>
<dbReference type="InterPro" id="IPR012147">
    <property type="entry name" value="P_Ac_Bu_trans"/>
</dbReference>
<dbReference type="NCBIfam" id="NF006045">
    <property type="entry name" value="PRK08190.1"/>
    <property type="match status" value="1"/>
</dbReference>